<evidence type="ECO:0000313" key="3">
    <source>
        <dbReference type="EMBL" id="MDI3421813.1"/>
    </source>
</evidence>
<evidence type="ECO:0000313" key="4">
    <source>
        <dbReference type="Proteomes" id="UP001237105"/>
    </source>
</evidence>
<dbReference type="RefSeq" id="WP_282537668.1">
    <property type="nucleotide sequence ID" value="NZ_JASCIS010000028.1"/>
</dbReference>
<dbReference type="InterPro" id="IPR050515">
    <property type="entry name" value="Beta-lactam/transpept"/>
</dbReference>
<dbReference type="PANTHER" id="PTHR30627:SF24">
    <property type="entry name" value="PENICILLIN-BINDING PROTEIN 4B"/>
    <property type="match status" value="1"/>
</dbReference>
<name>A0ABT6T1T4_9ACTN</name>
<evidence type="ECO:0000259" key="2">
    <source>
        <dbReference type="Pfam" id="PF05223"/>
    </source>
</evidence>
<organism evidence="3 4">
    <name type="scientific">Streptomyces luteolus</name>
    <dbReference type="NCBI Taxonomy" id="3043615"/>
    <lineage>
        <taxon>Bacteria</taxon>
        <taxon>Bacillati</taxon>
        <taxon>Actinomycetota</taxon>
        <taxon>Actinomycetes</taxon>
        <taxon>Kitasatosporales</taxon>
        <taxon>Streptomycetaceae</taxon>
        <taxon>Streptomyces</taxon>
    </lineage>
</organism>
<evidence type="ECO:0000259" key="1">
    <source>
        <dbReference type="Pfam" id="PF00905"/>
    </source>
</evidence>
<dbReference type="InterPro" id="IPR001460">
    <property type="entry name" value="PCN-bd_Tpept"/>
</dbReference>
<dbReference type="Gene3D" id="3.40.710.10">
    <property type="entry name" value="DD-peptidase/beta-lactamase superfamily"/>
    <property type="match status" value="1"/>
</dbReference>
<sequence>MRGGAKLALVGGVFAAMVGSAGYGAYVLVGDFGDAGGGAGDGKAAVRSGPPDKAEVRETAEAFLSAWAKGDAEQAASHTDFAQEASRTLDALASDAGFERVRVKAGTPKGRTVPFSVTATVTHGKYSEKLRYDSELRIVRGERSGRALVDWKPSVVHPELREGDTLRVGEAPEPPIKAVDRDGTELKRADYPSLGPILDTLRERYGDEAGGTPGVELWVERAGGSTADDTLLTLAEGRPGELRTTLSAKVQAAAEKAVAPHADASVVALRPSSGEILAVANHRADGFNAAFLGKLAPGSTMKIISAAMLIDKGLTSENGKAPCPDTAVWQSQRFPNLRGLAPNEDGTLSDGFARSCNTAFVKFADDVQVDDLTTEARRHFGIGADWKTGVVTFDGSVPASGGPDTAAAMLGQGQVQLNPLNLASIAATVKAGAFRQPVIVPRSLDDRTLATATPLNGSTAEQLRRMMRRTALSGTGARAMAGLGGDIGAKTGSAEVDGQERSDSAFTAYRGDMAAAAMVQKGGHGGDVAGPIVAEVLRAGG</sequence>
<accession>A0ABT6T1T4</accession>
<dbReference type="EMBL" id="JASCIS010000028">
    <property type="protein sequence ID" value="MDI3421813.1"/>
    <property type="molecule type" value="Genomic_DNA"/>
</dbReference>
<dbReference type="InterPro" id="IPR007887">
    <property type="entry name" value="MecA_N"/>
</dbReference>
<dbReference type="InterPro" id="IPR012338">
    <property type="entry name" value="Beta-lactam/transpept-like"/>
</dbReference>
<feature type="domain" description="NTF2-like N-terminal transpeptidase" evidence="2">
    <location>
        <begin position="58"/>
        <end position="164"/>
    </location>
</feature>
<comment type="caution">
    <text evidence="3">The sequence shown here is derived from an EMBL/GenBank/DDBJ whole genome shotgun (WGS) entry which is preliminary data.</text>
</comment>
<reference evidence="3 4" key="1">
    <citation type="submission" date="2023-05" db="EMBL/GenBank/DDBJ databases">
        <title>Draft genome sequence of Streptomyces sp. B-S-A12 isolated from a cave soil in Thailand.</title>
        <authorList>
            <person name="Chamroensaksri N."/>
            <person name="Muangham S."/>
        </authorList>
    </citation>
    <scope>NUCLEOTIDE SEQUENCE [LARGE SCALE GENOMIC DNA]</scope>
    <source>
        <strain evidence="3 4">B-S-A12</strain>
    </source>
</reference>
<protein>
    <submittedName>
        <fullName evidence="3">Penicillin-binding transpeptidase domain-containing protein</fullName>
    </submittedName>
</protein>
<dbReference type="Pfam" id="PF05223">
    <property type="entry name" value="MecA_N"/>
    <property type="match status" value="1"/>
</dbReference>
<dbReference type="SUPFAM" id="SSF56601">
    <property type="entry name" value="beta-lactamase/transpeptidase-like"/>
    <property type="match status" value="1"/>
</dbReference>
<gene>
    <name evidence="3" type="ORF">QIT00_25220</name>
</gene>
<dbReference type="PANTHER" id="PTHR30627">
    <property type="entry name" value="PEPTIDOGLYCAN D,D-TRANSPEPTIDASE"/>
    <property type="match status" value="1"/>
</dbReference>
<dbReference type="Pfam" id="PF00905">
    <property type="entry name" value="Transpeptidase"/>
    <property type="match status" value="1"/>
</dbReference>
<proteinExistence type="predicted"/>
<feature type="domain" description="Penicillin-binding protein transpeptidase" evidence="1">
    <location>
        <begin position="265"/>
        <end position="537"/>
    </location>
</feature>
<dbReference type="Proteomes" id="UP001237105">
    <property type="component" value="Unassembled WGS sequence"/>
</dbReference>
<keyword evidence="4" id="KW-1185">Reference proteome</keyword>